<accession>A0A5C3LBR4</accession>
<keyword evidence="3" id="KW-1185">Reference proteome</keyword>
<dbReference type="EMBL" id="ML210147">
    <property type="protein sequence ID" value="TFK30287.1"/>
    <property type="molecule type" value="Genomic_DNA"/>
</dbReference>
<name>A0A5C3LBR4_COPMA</name>
<dbReference type="Proteomes" id="UP000307440">
    <property type="component" value="Unassembled WGS sequence"/>
</dbReference>
<proteinExistence type="predicted"/>
<organism evidence="2 3">
    <name type="scientific">Coprinopsis marcescibilis</name>
    <name type="common">Agaric fungus</name>
    <name type="synonym">Psathyrella marcescibilis</name>
    <dbReference type="NCBI Taxonomy" id="230819"/>
    <lineage>
        <taxon>Eukaryota</taxon>
        <taxon>Fungi</taxon>
        <taxon>Dikarya</taxon>
        <taxon>Basidiomycota</taxon>
        <taxon>Agaricomycotina</taxon>
        <taxon>Agaricomycetes</taxon>
        <taxon>Agaricomycetidae</taxon>
        <taxon>Agaricales</taxon>
        <taxon>Agaricineae</taxon>
        <taxon>Psathyrellaceae</taxon>
        <taxon>Coprinopsis</taxon>
    </lineage>
</organism>
<evidence type="ECO:0000313" key="2">
    <source>
        <dbReference type="EMBL" id="TFK30287.1"/>
    </source>
</evidence>
<gene>
    <name evidence="2" type="ORF">FA15DRAFT_206842</name>
</gene>
<feature type="region of interest" description="Disordered" evidence="1">
    <location>
        <begin position="111"/>
        <end position="131"/>
    </location>
</feature>
<reference evidence="2 3" key="1">
    <citation type="journal article" date="2019" name="Nat. Ecol. Evol.">
        <title>Megaphylogeny resolves global patterns of mushroom evolution.</title>
        <authorList>
            <person name="Varga T."/>
            <person name="Krizsan K."/>
            <person name="Foldi C."/>
            <person name="Dima B."/>
            <person name="Sanchez-Garcia M."/>
            <person name="Sanchez-Ramirez S."/>
            <person name="Szollosi G.J."/>
            <person name="Szarkandi J.G."/>
            <person name="Papp V."/>
            <person name="Albert L."/>
            <person name="Andreopoulos W."/>
            <person name="Angelini C."/>
            <person name="Antonin V."/>
            <person name="Barry K.W."/>
            <person name="Bougher N.L."/>
            <person name="Buchanan P."/>
            <person name="Buyck B."/>
            <person name="Bense V."/>
            <person name="Catcheside P."/>
            <person name="Chovatia M."/>
            <person name="Cooper J."/>
            <person name="Damon W."/>
            <person name="Desjardin D."/>
            <person name="Finy P."/>
            <person name="Geml J."/>
            <person name="Haridas S."/>
            <person name="Hughes K."/>
            <person name="Justo A."/>
            <person name="Karasinski D."/>
            <person name="Kautmanova I."/>
            <person name="Kiss B."/>
            <person name="Kocsube S."/>
            <person name="Kotiranta H."/>
            <person name="LaButti K.M."/>
            <person name="Lechner B.E."/>
            <person name="Liimatainen K."/>
            <person name="Lipzen A."/>
            <person name="Lukacs Z."/>
            <person name="Mihaltcheva S."/>
            <person name="Morgado L.N."/>
            <person name="Niskanen T."/>
            <person name="Noordeloos M.E."/>
            <person name="Ohm R.A."/>
            <person name="Ortiz-Santana B."/>
            <person name="Ovrebo C."/>
            <person name="Racz N."/>
            <person name="Riley R."/>
            <person name="Savchenko A."/>
            <person name="Shiryaev A."/>
            <person name="Soop K."/>
            <person name="Spirin V."/>
            <person name="Szebenyi C."/>
            <person name="Tomsovsky M."/>
            <person name="Tulloss R.E."/>
            <person name="Uehling J."/>
            <person name="Grigoriev I.V."/>
            <person name="Vagvolgyi C."/>
            <person name="Papp T."/>
            <person name="Martin F.M."/>
            <person name="Miettinen O."/>
            <person name="Hibbett D.S."/>
            <person name="Nagy L.G."/>
        </authorList>
    </citation>
    <scope>NUCLEOTIDE SEQUENCE [LARGE SCALE GENOMIC DNA]</scope>
    <source>
        <strain evidence="2 3">CBS 121175</strain>
    </source>
</reference>
<evidence type="ECO:0000313" key="3">
    <source>
        <dbReference type="Proteomes" id="UP000307440"/>
    </source>
</evidence>
<protein>
    <submittedName>
        <fullName evidence="2">Uncharacterized protein</fullName>
    </submittedName>
</protein>
<evidence type="ECO:0000256" key="1">
    <source>
        <dbReference type="SAM" id="MobiDB-lite"/>
    </source>
</evidence>
<sequence length="150" mass="16876">MLDLLTTSPATLLPDNLPFVLTHKRLRPVDPPTSQNAQSTTLRPLFHYHSPQPLSTSAQHLPNRRIFWQVRRSEGGGRQKTTQRARARLQQTKCSAAQQWLMLSSSAANQLGNDFPTTQPSWTPKPTQNSLSCLQADPRLLQNRTSVRQG</sequence>
<dbReference type="AlphaFoldDB" id="A0A5C3LBR4"/>